<name>A0A0C6PCG4_BORBO</name>
<gene>
    <name evidence="1" type="ORF">BN112_4409</name>
</gene>
<organism evidence="1 2">
    <name type="scientific">Bordetella bronchiseptica 253</name>
    <dbReference type="NCBI Taxonomy" id="568707"/>
    <lineage>
        <taxon>Bacteria</taxon>
        <taxon>Pseudomonadati</taxon>
        <taxon>Pseudomonadota</taxon>
        <taxon>Betaproteobacteria</taxon>
        <taxon>Burkholderiales</taxon>
        <taxon>Alcaligenaceae</taxon>
        <taxon>Bordetella</taxon>
    </lineage>
</organism>
<dbReference type="GeneID" id="69600583"/>
<reference evidence="1 2" key="1">
    <citation type="journal article" date="2012" name="BMC Genomics">
        <title>Comparative genomics of the classical Bordetella subspecies: the evolution and exchange of virulence-associated diversity amongst closely related pathogens.</title>
        <authorList>
            <person name="Park J."/>
            <person name="Zhang Y."/>
            <person name="Buboltz A.M."/>
            <person name="Zhang X."/>
            <person name="Schuster S.C."/>
            <person name="Ahuja U."/>
            <person name="Liu M."/>
            <person name="Miller J.F."/>
            <person name="Sebaihia M."/>
            <person name="Bentley S.D."/>
            <person name="Parkhill J."/>
            <person name="Harvill E.T."/>
        </authorList>
    </citation>
    <scope>NUCLEOTIDE SEQUENCE [LARGE SCALE GENOMIC DNA]</scope>
    <source>
        <strain evidence="1 2">253</strain>
    </source>
</reference>
<dbReference type="HOGENOM" id="CLU_2166082_0_0_4"/>
<evidence type="ECO:0000313" key="1">
    <source>
        <dbReference type="EMBL" id="CCJ56323.1"/>
    </source>
</evidence>
<proteinExistence type="predicted"/>
<protein>
    <submittedName>
        <fullName evidence="1">Uncharacterized protein</fullName>
    </submittedName>
</protein>
<dbReference type="OrthoDB" id="8942629at2"/>
<dbReference type="AlphaFoldDB" id="A0A0C6PCG4"/>
<accession>A0A0C6PCG4</accession>
<sequence>MRFFDLFLRRAGVDRTHALSQRRGTSRLTFVCPRDALGAVRKQICLDFSAAGLSVAQFQVDSGRDAELASACITVSCPPELRAELMSQARRLSANPAVQQLRFGAAEPAGARACAEAVA</sequence>
<evidence type="ECO:0000313" key="2">
    <source>
        <dbReference type="Proteomes" id="UP000007564"/>
    </source>
</evidence>
<dbReference type="KEGG" id="bbh:BN112_4409"/>
<dbReference type="EMBL" id="HE965806">
    <property type="protein sequence ID" value="CCJ56323.1"/>
    <property type="molecule type" value="Genomic_DNA"/>
</dbReference>
<dbReference type="RefSeq" id="WP_003814209.1">
    <property type="nucleotide sequence ID" value="NC_019382.1"/>
</dbReference>
<dbReference type="Proteomes" id="UP000007564">
    <property type="component" value="Chromosome"/>
</dbReference>